<dbReference type="GO" id="GO:0009117">
    <property type="term" value="P:nucleotide metabolic process"/>
    <property type="evidence" value="ECO:0007669"/>
    <property type="project" value="UniProtKB-KW"/>
</dbReference>
<comment type="caution">
    <text evidence="3">Lacks conserved residue(s) required for the propagation of feature annotation.</text>
</comment>
<sequence>MKPLILASSSPRRISLLESLGFPVKIAKFETDETFAYSLSVEEVVMELAQRKALNALHHVKGVEEGIIIGGDTVVVLDGEIMGKPRNEEEAFSMINALQGRTHDVYSGLVCIDYESQKQLVRWKRTKVVMKHIDNDTIWRYIKSGEPMDKAGAYAIQGIGATFIEGIEGDYFNVVGLSLSLLSDMLKAFGVEIL</sequence>
<dbReference type="EC" id="3.6.1.9" evidence="3"/>
<feature type="site" description="Important for substrate specificity" evidence="3">
    <location>
        <position position="157"/>
    </location>
</feature>
<organism evidence="4 5">
    <name type="scientific">Pullulanibacillus pueri</name>
    <dbReference type="NCBI Taxonomy" id="1437324"/>
    <lineage>
        <taxon>Bacteria</taxon>
        <taxon>Bacillati</taxon>
        <taxon>Bacillota</taxon>
        <taxon>Bacilli</taxon>
        <taxon>Bacillales</taxon>
        <taxon>Sporolactobacillaceae</taxon>
        <taxon>Pullulanibacillus</taxon>
    </lineage>
</organism>
<evidence type="ECO:0000256" key="1">
    <source>
        <dbReference type="ARBA" id="ARBA00001968"/>
    </source>
</evidence>
<dbReference type="InterPro" id="IPR003697">
    <property type="entry name" value="Maf-like"/>
</dbReference>
<dbReference type="AlphaFoldDB" id="A0A8J2ZTT3"/>
<feature type="active site" description="Proton acceptor" evidence="3">
    <location>
        <position position="72"/>
    </location>
</feature>
<dbReference type="HAMAP" id="MF_00528">
    <property type="entry name" value="Maf"/>
    <property type="match status" value="1"/>
</dbReference>
<dbReference type="SUPFAM" id="SSF52972">
    <property type="entry name" value="ITPase-like"/>
    <property type="match status" value="1"/>
</dbReference>
<keyword evidence="3" id="KW-0963">Cytoplasm</keyword>
<dbReference type="PANTHER" id="PTHR43213">
    <property type="entry name" value="BIFUNCTIONAL DTTP/UTP PYROPHOSPHATASE/METHYLTRANSFERASE PROTEIN-RELATED"/>
    <property type="match status" value="1"/>
</dbReference>
<dbReference type="RefSeq" id="WP_188496417.1">
    <property type="nucleotide sequence ID" value="NZ_BMFV01000006.1"/>
</dbReference>
<dbReference type="GO" id="GO:0005737">
    <property type="term" value="C:cytoplasm"/>
    <property type="evidence" value="ECO:0007669"/>
    <property type="project" value="UniProtKB-SubCell"/>
</dbReference>
<comment type="cofactor">
    <cofactor evidence="1 3">
        <name>a divalent metal cation</name>
        <dbReference type="ChEBI" id="CHEBI:60240"/>
    </cofactor>
</comment>
<comment type="subcellular location">
    <subcellularLocation>
        <location evidence="3">Cytoplasm</location>
    </subcellularLocation>
</comment>
<dbReference type="Pfam" id="PF02545">
    <property type="entry name" value="Maf"/>
    <property type="match status" value="1"/>
</dbReference>
<evidence type="ECO:0000256" key="2">
    <source>
        <dbReference type="ARBA" id="ARBA00022801"/>
    </source>
</evidence>
<accession>A0A8J2ZTT3</accession>
<keyword evidence="5" id="KW-1185">Reference proteome</keyword>
<dbReference type="NCBIfam" id="TIGR00172">
    <property type="entry name" value="maf"/>
    <property type="match status" value="1"/>
</dbReference>
<name>A0A8J2ZTT3_9BACL</name>
<reference evidence="4" key="2">
    <citation type="submission" date="2020-09" db="EMBL/GenBank/DDBJ databases">
        <authorList>
            <person name="Sun Q."/>
            <person name="Zhou Y."/>
        </authorList>
    </citation>
    <scope>NUCLEOTIDE SEQUENCE</scope>
    <source>
        <strain evidence="4">CGMCC 1.12777</strain>
    </source>
</reference>
<comment type="catalytic activity">
    <reaction evidence="3">
        <text>dTTP + H2O = dTMP + diphosphate + H(+)</text>
        <dbReference type="Rhea" id="RHEA:28534"/>
        <dbReference type="ChEBI" id="CHEBI:15377"/>
        <dbReference type="ChEBI" id="CHEBI:15378"/>
        <dbReference type="ChEBI" id="CHEBI:33019"/>
        <dbReference type="ChEBI" id="CHEBI:37568"/>
        <dbReference type="ChEBI" id="CHEBI:63528"/>
        <dbReference type="EC" id="3.6.1.9"/>
    </reaction>
</comment>
<dbReference type="EMBL" id="BMFV01000006">
    <property type="protein sequence ID" value="GGH78183.1"/>
    <property type="molecule type" value="Genomic_DNA"/>
</dbReference>
<dbReference type="CDD" id="cd00555">
    <property type="entry name" value="Maf"/>
    <property type="match status" value="1"/>
</dbReference>
<evidence type="ECO:0000256" key="3">
    <source>
        <dbReference type="HAMAP-Rule" id="MF_00528"/>
    </source>
</evidence>
<comment type="catalytic activity">
    <reaction evidence="3">
        <text>UTP + H2O = UMP + diphosphate + H(+)</text>
        <dbReference type="Rhea" id="RHEA:29395"/>
        <dbReference type="ChEBI" id="CHEBI:15377"/>
        <dbReference type="ChEBI" id="CHEBI:15378"/>
        <dbReference type="ChEBI" id="CHEBI:33019"/>
        <dbReference type="ChEBI" id="CHEBI:46398"/>
        <dbReference type="ChEBI" id="CHEBI:57865"/>
        <dbReference type="EC" id="3.6.1.9"/>
    </reaction>
</comment>
<feature type="site" description="Important for substrate specificity" evidence="3">
    <location>
        <position position="73"/>
    </location>
</feature>
<comment type="similarity">
    <text evidence="3">Belongs to the Maf family. YhdE subfamily.</text>
</comment>
<evidence type="ECO:0000313" key="4">
    <source>
        <dbReference type="EMBL" id="GGH78183.1"/>
    </source>
</evidence>
<dbReference type="Gene3D" id="3.90.950.10">
    <property type="match status" value="1"/>
</dbReference>
<dbReference type="InterPro" id="IPR029001">
    <property type="entry name" value="ITPase-like_fam"/>
</dbReference>
<proteinExistence type="inferred from homology"/>
<keyword evidence="2 3" id="KW-0378">Hydrolase</keyword>
<keyword evidence="3" id="KW-0546">Nucleotide metabolism</keyword>
<dbReference type="PANTHER" id="PTHR43213:SF5">
    <property type="entry name" value="BIFUNCTIONAL DTTP_UTP PYROPHOSPHATASE_METHYLTRANSFERASE PROTEIN-RELATED"/>
    <property type="match status" value="1"/>
</dbReference>
<protein>
    <recommendedName>
        <fullName evidence="3">dTTP/UTP pyrophosphatase</fullName>
        <shortName evidence="3">dTTPase/UTPase</shortName>
        <ecNumber evidence="3">3.6.1.9</ecNumber>
    </recommendedName>
    <alternativeName>
        <fullName evidence="3">Nucleoside triphosphate pyrophosphatase</fullName>
    </alternativeName>
    <alternativeName>
        <fullName evidence="3">Nucleotide pyrophosphatase</fullName>
        <shortName evidence="3">Nucleotide PPase</shortName>
    </alternativeName>
</protein>
<comment type="function">
    <text evidence="3">Nucleoside triphosphate pyrophosphatase that hydrolyzes dTTP and UTP. May have a dual role in cell division arrest and in preventing the incorporation of modified nucleotides into cellular nucleic acids.</text>
</comment>
<dbReference type="PIRSF" id="PIRSF006305">
    <property type="entry name" value="Maf"/>
    <property type="match status" value="1"/>
</dbReference>
<dbReference type="GO" id="GO:0047429">
    <property type="term" value="F:nucleoside triphosphate diphosphatase activity"/>
    <property type="evidence" value="ECO:0007669"/>
    <property type="project" value="UniProtKB-EC"/>
</dbReference>
<evidence type="ECO:0000313" key="5">
    <source>
        <dbReference type="Proteomes" id="UP000656813"/>
    </source>
</evidence>
<dbReference type="Proteomes" id="UP000656813">
    <property type="component" value="Unassembled WGS sequence"/>
</dbReference>
<comment type="caution">
    <text evidence="4">The sequence shown here is derived from an EMBL/GenBank/DDBJ whole genome shotgun (WGS) entry which is preliminary data.</text>
</comment>
<reference evidence="4" key="1">
    <citation type="journal article" date="2014" name="Int. J. Syst. Evol. Microbiol.">
        <title>Complete genome sequence of Corynebacterium casei LMG S-19264T (=DSM 44701T), isolated from a smear-ripened cheese.</title>
        <authorList>
            <consortium name="US DOE Joint Genome Institute (JGI-PGF)"/>
            <person name="Walter F."/>
            <person name="Albersmeier A."/>
            <person name="Kalinowski J."/>
            <person name="Ruckert C."/>
        </authorList>
    </citation>
    <scope>NUCLEOTIDE SEQUENCE</scope>
    <source>
        <strain evidence="4">CGMCC 1.12777</strain>
    </source>
</reference>
<feature type="site" description="Important for substrate specificity" evidence="3">
    <location>
        <position position="12"/>
    </location>
</feature>
<gene>
    <name evidence="4" type="ORF">GCM10007096_11220</name>
</gene>